<reference evidence="2 3" key="1">
    <citation type="submission" date="2014-02" db="EMBL/GenBank/DDBJ databases">
        <title>The small core and large imbalanced accessory genome model reveals a collaborative survival strategy of Sorangium cellulosum strains in nature.</title>
        <authorList>
            <person name="Han K."/>
            <person name="Peng R."/>
            <person name="Blom J."/>
            <person name="Li Y.-Z."/>
        </authorList>
    </citation>
    <scope>NUCLEOTIDE SEQUENCE [LARGE SCALE GENOMIC DNA]</scope>
    <source>
        <strain evidence="2 3">So0008-312</strain>
    </source>
</reference>
<dbReference type="AlphaFoldDB" id="A0A150QN61"/>
<feature type="chain" id="PRO_5007567111" description="Lipoprotein" evidence="1">
    <location>
        <begin position="23"/>
        <end position="591"/>
    </location>
</feature>
<name>A0A150QN61_SORCE</name>
<keyword evidence="1" id="KW-0732">Signal</keyword>
<evidence type="ECO:0008006" key="4">
    <source>
        <dbReference type="Google" id="ProtNLM"/>
    </source>
</evidence>
<comment type="caution">
    <text evidence="2">The sequence shown here is derived from an EMBL/GenBank/DDBJ whole genome shotgun (WGS) entry which is preliminary data.</text>
</comment>
<evidence type="ECO:0000256" key="1">
    <source>
        <dbReference type="SAM" id="SignalP"/>
    </source>
</evidence>
<accession>A0A150QN61</accession>
<dbReference type="EMBL" id="JEMA01000472">
    <property type="protein sequence ID" value="KYF69410.1"/>
    <property type="molecule type" value="Genomic_DNA"/>
</dbReference>
<dbReference type="OrthoDB" id="1492085at2"/>
<proteinExistence type="predicted"/>
<evidence type="ECO:0000313" key="3">
    <source>
        <dbReference type="Proteomes" id="UP000075260"/>
    </source>
</evidence>
<sequence>MLKALLTGSLPLLALLSAGCSADVRRFPLRDPIWRDADLNPVSLPCRPDPEAPRDDPQHRLCTPEEYESSFAWDAADNLVFRPVTRFFAVEPGGEANNVNSVDEVPDSSWFTNRIGKKPMSAEELVRGPCGDKTLDDDAPDGSWVIDMGKPNGANPGFRVKVEGVGKFMLKADPSDQPERATGATAIAARFYHAAGYWAPCDSVVYLKPSVLKLSPGLTVTDNSGVSRPFDQAALDGVLAKAAKRGDRVRMVASRWLPGRALGPFRYEGTRKDDPNDVIPHEDRRDLRGGRLLAAWLNHFDSREQNSMDVWLAEDEEDKDASPGHVRHYYIDLGDCFGSEWEWEEISKRLGHAYYFDPGYVLLDFITLGIPERPWDRARHDPQGDIFGFFSDRDFRPERWRGGYPNPAFGRMTELDGAWAARTLARFTPELIEAAVRTGDFTAPRHTAFLVDKLLRRKHAIMARYLTRLSPVTDVALASPAELCGVDLARRAGVARPQDLRYAAAMYAGESLSLRAQPAVRPSPDGRVCLSLPHIAADGGAPDDAPSRYAIVDVLNGQAPGPLRAHLYDLGPRRGYKLVGVERPDEADPPG</sequence>
<feature type="signal peptide" evidence="1">
    <location>
        <begin position="1"/>
        <end position="22"/>
    </location>
</feature>
<protein>
    <recommendedName>
        <fullName evidence="4">Lipoprotein</fullName>
    </recommendedName>
</protein>
<organism evidence="2 3">
    <name type="scientific">Sorangium cellulosum</name>
    <name type="common">Polyangium cellulosum</name>
    <dbReference type="NCBI Taxonomy" id="56"/>
    <lineage>
        <taxon>Bacteria</taxon>
        <taxon>Pseudomonadati</taxon>
        <taxon>Myxococcota</taxon>
        <taxon>Polyangia</taxon>
        <taxon>Polyangiales</taxon>
        <taxon>Polyangiaceae</taxon>
        <taxon>Sorangium</taxon>
    </lineage>
</organism>
<dbReference type="RefSeq" id="WP_061608413.1">
    <property type="nucleotide sequence ID" value="NZ_JEMA01000472.1"/>
</dbReference>
<gene>
    <name evidence="2" type="ORF">BE15_39610</name>
</gene>
<dbReference type="PROSITE" id="PS51257">
    <property type="entry name" value="PROKAR_LIPOPROTEIN"/>
    <property type="match status" value="1"/>
</dbReference>
<evidence type="ECO:0000313" key="2">
    <source>
        <dbReference type="EMBL" id="KYF69410.1"/>
    </source>
</evidence>
<dbReference type="Proteomes" id="UP000075260">
    <property type="component" value="Unassembled WGS sequence"/>
</dbReference>